<dbReference type="RefSeq" id="XP_056556187.1">
    <property type="nucleotide sequence ID" value="XM_056697662.1"/>
</dbReference>
<dbReference type="PANTHER" id="PTHR42877">
    <property type="entry name" value="L-ORNITHINE N(5)-MONOOXYGENASE-RELATED"/>
    <property type="match status" value="1"/>
</dbReference>
<comment type="cofactor">
    <cofactor evidence="1">
        <name>FAD</name>
        <dbReference type="ChEBI" id="CHEBI:57692"/>
    </cofactor>
</comment>
<dbReference type="PANTHER" id="PTHR42877:SF12">
    <property type="entry name" value="MONOOXYGENASE"/>
    <property type="match status" value="1"/>
</dbReference>
<dbReference type="Gene3D" id="3.50.50.60">
    <property type="entry name" value="FAD/NAD(P)-binding domain"/>
    <property type="match status" value="4"/>
</dbReference>
<evidence type="ECO:0000256" key="2">
    <source>
        <dbReference type="ARBA" id="ARBA00010139"/>
    </source>
</evidence>
<dbReference type="Proteomes" id="UP001147782">
    <property type="component" value="Unassembled WGS sequence"/>
</dbReference>
<sequence length="583" mass="64898">MAIPRLAQLVMQLRNAEDEDREQNGSAESLYKVNEQPLGTASKIRIITIGVGASGLNVIRTLRKQLTNYEHVIYEKTLKLAERGTRIDTQAANVTSHHITTNSRGSQTMDGAVSSPPLKRLKAISVTFVGAYWNENSGRWQVTIKNLKTGNSFEDHCEFLLNASGILKADSRDHASHWKWPEIPGLHDFSGTLVAVIGNGSSGVQIVPEIQNGAKQLVHFIKEATWIVPPRIQSLAMSQAGGILEQIELDEHERFTPAQIERFKADPQLYRTFVKAIEIQVNSNFSIVMKDSETNKATTEAVIRYMRAALKDDEKLTKALIPSFPLGCRRMTPGVGYLESLLQPNVRVISDPITRITSTGLITESGETIEVDAIVCATGFNVSFCPRFPIVGRSGNLQDIWTKTLPRSYMSCAVPDLPNYFASICSSVYSSCPNSRISSLLTLKMVFLGLNAPIGHGSVFTITELLAHYISNVIRKCQTERIKAVAPSKDAVNELYEHTQAFMPRTAWAGPCASWFKNGTETSPVTALHPGSRIHFFHTLERFRGEDWDYVYHTRKNRFSYLGNGISTKEIDGSDSTWYLNQD</sequence>
<comment type="caution">
    <text evidence="5">The sequence shown here is derived from an EMBL/GenBank/DDBJ whole genome shotgun (WGS) entry which is preliminary data.</text>
</comment>
<name>A0A9W9SGR4_9EURO</name>
<keyword evidence="3" id="KW-0285">Flavoprotein</keyword>
<evidence type="ECO:0000256" key="4">
    <source>
        <dbReference type="ARBA" id="ARBA00022827"/>
    </source>
</evidence>
<organism evidence="5 6">
    <name type="scientific">Penicillium cataractarum</name>
    <dbReference type="NCBI Taxonomy" id="2100454"/>
    <lineage>
        <taxon>Eukaryota</taxon>
        <taxon>Fungi</taxon>
        <taxon>Dikarya</taxon>
        <taxon>Ascomycota</taxon>
        <taxon>Pezizomycotina</taxon>
        <taxon>Eurotiomycetes</taxon>
        <taxon>Eurotiomycetidae</taxon>
        <taxon>Eurotiales</taxon>
        <taxon>Aspergillaceae</taxon>
        <taxon>Penicillium</taxon>
    </lineage>
</organism>
<gene>
    <name evidence="5" type="ORF">N7496_004733</name>
</gene>
<dbReference type="SUPFAM" id="SSF51905">
    <property type="entry name" value="FAD/NAD(P)-binding domain"/>
    <property type="match status" value="2"/>
</dbReference>
<dbReference type="InterPro" id="IPR036188">
    <property type="entry name" value="FAD/NAD-bd_sf"/>
</dbReference>
<keyword evidence="4" id="KW-0274">FAD</keyword>
<protein>
    <submittedName>
        <fullName evidence="5">Monooxygenase</fullName>
    </submittedName>
</protein>
<dbReference type="GO" id="GO:0004497">
    <property type="term" value="F:monooxygenase activity"/>
    <property type="evidence" value="ECO:0007669"/>
    <property type="project" value="UniProtKB-KW"/>
</dbReference>
<comment type="similarity">
    <text evidence="2">Belongs to the FAD-binding monooxygenase family.</text>
</comment>
<proteinExistence type="inferred from homology"/>
<reference evidence="5" key="2">
    <citation type="journal article" date="2023" name="IMA Fungus">
        <title>Comparative genomic study of the Penicillium genus elucidates a diverse pangenome and 15 lateral gene transfer events.</title>
        <authorList>
            <person name="Petersen C."/>
            <person name="Sorensen T."/>
            <person name="Nielsen M.R."/>
            <person name="Sondergaard T.E."/>
            <person name="Sorensen J.L."/>
            <person name="Fitzpatrick D.A."/>
            <person name="Frisvad J.C."/>
            <person name="Nielsen K.L."/>
        </authorList>
    </citation>
    <scope>NUCLEOTIDE SEQUENCE</scope>
    <source>
        <strain evidence="5">IBT 29864</strain>
    </source>
</reference>
<evidence type="ECO:0000313" key="6">
    <source>
        <dbReference type="Proteomes" id="UP001147782"/>
    </source>
</evidence>
<keyword evidence="6" id="KW-1185">Reference proteome</keyword>
<reference evidence="5" key="1">
    <citation type="submission" date="2022-11" db="EMBL/GenBank/DDBJ databases">
        <authorList>
            <person name="Petersen C."/>
        </authorList>
    </citation>
    <scope>NUCLEOTIDE SEQUENCE</scope>
    <source>
        <strain evidence="5">IBT 29864</strain>
    </source>
</reference>
<dbReference type="InterPro" id="IPR051209">
    <property type="entry name" value="FAD-bind_Monooxygenase_sf"/>
</dbReference>
<dbReference type="OrthoDB" id="74360at2759"/>
<dbReference type="EMBL" id="JAPZBS010000004">
    <property type="protein sequence ID" value="KAJ5377324.1"/>
    <property type="molecule type" value="Genomic_DNA"/>
</dbReference>
<dbReference type="GeneID" id="81436841"/>
<evidence type="ECO:0000313" key="5">
    <source>
        <dbReference type="EMBL" id="KAJ5377324.1"/>
    </source>
</evidence>
<evidence type="ECO:0000256" key="3">
    <source>
        <dbReference type="ARBA" id="ARBA00022630"/>
    </source>
</evidence>
<keyword evidence="5" id="KW-0503">Monooxygenase</keyword>
<accession>A0A9W9SGR4</accession>
<dbReference type="AlphaFoldDB" id="A0A9W9SGR4"/>
<evidence type="ECO:0000256" key="1">
    <source>
        <dbReference type="ARBA" id="ARBA00001974"/>
    </source>
</evidence>
<keyword evidence="5" id="KW-0560">Oxidoreductase</keyword>